<dbReference type="EMBL" id="CM000881">
    <property type="protein sequence ID" value="KQK05114.1"/>
    <property type="molecule type" value="Genomic_DNA"/>
</dbReference>
<gene>
    <name evidence="3" type="primary">LOC112271181</name>
    <name evidence="2" type="ORF">BRADI_2g18101v3</name>
</gene>
<dbReference type="Proteomes" id="UP000008810">
    <property type="component" value="Chromosome 2"/>
</dbReference>
<reference evidence="3" key="3">
    <citation type="submission" date="2018-08" db="UniProtKB">
        <authorList>
            <consortium name="EnsemblPlants"/>
        </authorList>
    </citation>
    <scope>IDENTIFICATION</scope>
    <source>
        <strain evidence="3">cv. Bd21</strain>
    </source>
</reference>
<accession>A0A0Q3QUM9</accession>
<dbReference type="RefSeq" id="XP_024316064.1">
    <property type="nucleotide sequence ID" value="XM_024460296.1"/>
</dbReference>
<dbReference type="GeneID" id="112271181"/>
<dbReference type="Gramene" id="KQK05114">
    <property type="protein sequence ID" value="KQK05114"/>
    <property type="gene ID" value="BRADI_2g18101v3"/>
</dbReference>
<evidence type="ECO:0000256" key="1">
    <source>
        <dbReference type="SAM" id="MobiDB-lite"/>
    </source>
</evidence>
<dbReference type="ExpressionAtlas" id="A0A0Q3QUM9">
    <property type="expression patterns" value="baseline and differential"/>
</dbReference>
<sequence>MASKDQTGSSIGEKAGEAAKYTQDRASEAAKFTMDSAIAGKDKAGSVLQQAGEQVGNAAMGAKDAVVNTLGMGGDNAKTGTKDAAAK</sequence>
<proteinExistence type="predicted"/>
<feature type="region of interest" description="Disordered" evidence="1">
    <location>
        <begin position="1"/>
        <end position="25"/>
    </location>
</feature>
<evidence type="ECO:0000313" key="3">
    <source>
        <dbReference type="EnsemblPlants" id="KQK05114"/>
    </source>
</evidence>
<feature type="compositionally biased region" description="Polar residues" evidence="1">
    <location>
        <begin position="1"/>
        <end position="10"/>
    </location>
</feature>
<reference evidence="2 3" key="1">
    <citation type="journal article" date="2010" name="Nature">
        <title>Genome sequencing and analysis of the model grass Brachypodium distachyon.</title>
        <authorList>
            <consortium name="International Brachypodium Initiative"/>
        </authorList>
    </citation>
    <scope>NUCLEOTIDE SEQUENCE [LARGE SCALE GENOMIC DNA]</scope>
    <source>
        <strain evidence="2">Bd21</strain>
        <strain evidence="3">cv. Bd21</strain>
    </source>
</reference>
<feature type="compositionally biased region" description="Basic and acidic residues" evidence="1">
    <location>
        <begin position="14"/>
        <end position="25"/>
    </location>
</feature>
<evidence type="ECO:0000313" key="4">
    <source>
        <dbReference type="Proteomes" id="UP000008810"/>
    </source>
</evidence>
<dbReference type="AlphaFoldDB" id="A0A0Q3QUM9"/>
<dbReference type="OrthoDB" id="2193576at2759"/>
<protein>
    <submittedName>
        <fullName evidence="2 3">Uncharacterized protein</fullName>
    </submittedName>
</protein>
<dbReference type="EnsemblPlants" id="KQK05114">
    <property type="protein sequence ID" value="KQK05114"/>
    <property type="gene ID" value="BRADI_2g18101v3"/>
</dbReference>
<name>A0A0Q3QUM9_BRADI</name>
<organism evidence="2">
    <name type="scientific">Brachypodium distachyon</name>
    <name type="common">Purple false brome</name>
    <name type="synonym">Trachynia distachya</name>
    <dbReference type="NCBI Taxonomy" id="15368"/>
    <lineage>
        <taxon>Eukaryota</taxon>
        <taxon>Viridiplantae</taxon>
        <taxon>Streptophyta</taxon>
        <taxon>Embryophyta</taxon>
        <taxon>Tracheophyta</taxon>
        <taxon>Spermatophyta</taxon>
        <taxon>Magnoliopsida</taxon>
        <taxon>Liliopsida</taxon>
        <taxon>Poales</taxon>
        <taxon>Poaceae</taxon>
        <taxon>BOP clade</taxon>
        <taxon>Pooideae</taxon>
        <taxon>Stipodae</taxon>
        <taxon>Brachypodieae</taxon>
        <taxon>Brachypodium</taxon>
    </lineage>
</organism>
<evidence type="ECO:0000313" key="2">
    <source>
        <dbReference type="EMBL" id="KQK05114.1"/>
    </source>
</evidence>
<keyword evidence="4" id="KW-1185">Reference proteome</keyword>
<reference evidence="2" key="2">
    <citation type="submission" date="2017-06" db="EMBL/GenBank/DDBJ databases">
        <title>WGS assembly of Brachypodium distachyon.</title>
        <authorList>
            <consortium name="The International Brachypodium Initiative"/>
            <person name="Lucas S."/>
            <person name="Harmon-Smith M."/>
            <person name="Lail K."/>
            <person name="Tice H."/>
            <person name="Grimwood J."/>
            <person name="Bruce D."/>
            <person name="Barry K."/>
            <person name="Shu S."/>
            <person name="Lindquist E."/>
            <person name="Wang M."/>
            <person name="Pitluck S."/>
            <person name="Vogel J.P."/>
            <person name="Garvin D.F."/>
            <person name="Mockler T.C."/>
            <person name="Schmutz J."/>
            <person name="Rokhsar D."/>
            <person name="Bevan M.W."/>
        </authorList>
    </citation>
    <scope>NUCLEOTIDE SEQUENCE</scope>
    <source>
        <strain evidence="2">Bd21</strain>
    </source>
</reference>